<dbReference type="Proteomes" id="UP000249842">
    <property type="component" value="Unassembled WGS sequence"/>
</dbReference>
<accession>A0A328ACV5</accession>
<dbReference type="EMBL" id="QFYP01000026">
    <property type="protein sequence ID" value="RAK51224.1"/>
    <property type="molecule type" value="Genomic_DNA"/>
</dbReference>
<keyword evidence="2" id="KW-1185">Reference proteome</keyword>
<evidence type="ECO:0000313" key="1">
    <source>
        <dbReference type="EMBL" id="RAK51224.1"/>
    </source>
</evidence>
<dbReference type="AlphaFoldDB" id="A0A328ACV5"/>
<reference evidence="2" key="1">
    <citation type="submission" date="2018-05" db="EMBL/GenBank/DDBJ databases">
        <authorList>
            <person name="Li X."/>
        </authorList>
    </citation>
    <scope>NUCLEOTIDE SEQUENCE [LARGE SCALE GENOMIC DNA]</scope>
    <source>
        <strain evidence="2">HKS-05</strain>
    </source>
</reference>
<comment type="caution">
    <text evidence="1">The sequence shown here is derived from an EMBL/GenBank/DDBJ whole genome shotgun (WGS) entry which is preliminary data.</text>
</comment>
<proteinExistence type="predicted"/>
<feature type="non-terminal residue" evidence="1">
    <location>
        <position position="108"/>
    </location>
</feature>
<name>A0A328ACV5_9CAUL</name>
<sequence length="108" mass="11794">MMLRVMTTRGAKTPFPSLTFFIIGTARGGFAVRIRTAEAFRASAARSSPPGNVAAQSPWKLERISLLTPTAGSATAMAIRAERSLLFAEMLQRRRKRREKSAAGAVRE</sequence>
<evidence type="ECO:0000313" key="2">
    <source>
        <dbReference type="Proteomes" id="UP000249842"/>
    </source>
</evidence>
<organism evidence="1 2">
    <name type="scientific">Phenylobacterium hankyongense</name>
    <dbReference type="NCBI Taxonomy" id="1813876"/>
    <lineage>
        <taxon>Bacteria</taxon>
        <taxon>Pseudomonadati</taxon>
        <taxon>Pseudomonadota</taxon>
        <taxon>Alphaproteobacteria</taxon>
        <taxon>Caulobacterales</taxon>
        <taxon>Caulobacteraceae</taxon>
        <taxon>Phenylobacterium</taxon>
    </lineage>
</organism>
<gene>
    <name evidence="1" type="ORF">DJ021_18510</name>
</gene>
<protein>
    <submittedName>
        <fullName evidence="1">Uncharacterized protein</fullName>
    </submittedName>
</protein>